<gene>
    <name evidence="1" type="ORF">A3A57_00950</name>
</gene>
<protein>
    <submittedName>
        <fullName evidence="1">Uncharacterized protein</fullName>
    </submittedName>
</protein>
<accession>A0A1G1WV39</accession>
<organism evidence="1 2">
    <name type="scientific">Candidatus Woykebacteria bacterium RIFCSPLOWO2_01_FULL_41_12</name>
    <dbReference type="NCBI Taxonomy" id="1802604"/>
    <lineage>
        <taxon>Bacteria</taxon>
        <taxon>Candidatus Woykeibacteriota</taxon>
    </lineage>
</organism>
<reference evidence="1 2" key="1">
    <citation type="journal article" date="2016" name="Nat. Commun.">
        <title>Thousands of microbial genomes shed light on interconnected biogeochemical processes in an aquifer system.</title>
        <authorList>
            <person name="Anantharaman K."/>
            <person name="Brown C.T."/>
            <person name="Hug L.A."/>
            <person name="Sharon I."/>
            <person name="Castelle C.J."/>
            <person name="Probst A.J."/>
            <person name="Thomas B.C."/>
            <person name="Singh A."/>
            <person name="Wilkins M.J."/>
            <person name="Karaoz U."/>
            <person name="Brodie E.L."/>
            <person name="Williams K.H."/>
            <person name="Hubbard S.S."/>
            <person name="Banfield J.F."/>
        </authorList>
    </citation>
    <scope>NUCLEOTIDE SEQUENCE [LARGE SCALE GENOMIC DNA]</scope>
</reference>
<comment type="caution">
    <text evidence="1">The sequence shown here is derived from an EMBL/GenBank/DDBJ whole genome shotgun (WGS) entry which is preliminary data.</text>
</comment>
<evidence type="ECO:0000313" key="1">
    <source>
        <dbReference type="EMBL" id="OGY31441.1"/>
    </source>
</evidence>
<proteinExistence type="predicted"/>
<dbReference type="AlphaFoldDB" id="A0A1G1WV39"/>
<evidence type="ECO:0000313" key="2">
    <source>
        <dbReference type="Proteomes" id="UP000179279"/>
    </source>
</evidence>
<dbReference type="Proteomes" id="UP000179279">
    <property type="component" value="Unassembled WGS sequence"/>
</dbReference>
<name>A0A1G1WV39_9BACT</name>
<sequence>MGTPITKAPPHLVVTDDGRRPWHERCLVLELADGRKIICWWGNKQSDPYTNLWRRFLNLSLRVKDLGVRGQDLFWRLYEIGKYLGGGNFYPALSRSMPHSGSCNAGAFVGVAFLPDPPKCWLPYAVWPGWRHLAHGRKNCEKIWEQLEKAAPEELLDLLEAEA</sequence>
<dbReference type="EMBL" id="MHDA01000031">
    <property type="protein sequence ID" value="OGY31441.1"/>
    <property type="molecule type" value="Genomic_DNA"/>
</dbReference>